<evidence type="ECO:0000313" key="2">
    <source>
        <dbReference type="Proteomes" id="UP000076962"/>
    </source>
</evidence>
<gene>
    <name evidence="1" type="ORF">THIOM_001766</name>
</gene>
<accession>A0A176S2V8</accession>
<sequence length="293" mass="34190">MRLAALTAFIRLHEAQLETHKARLLKVLESPDNEMKILALRALKNCRPLKYWAPVIQLLDARDRRLVKESQELLQLNMGVCKSALIDVLSSDKISVQQRFEIMLLIYHLLSSKQQQSLQKWADETLIKLFKINGLLKLYESHGHNSKVDHLIIKILQEMAEYHLDHILIIITFATQQDRYRYFFQKVSNGLKSTNRVNQGNALEVLSNVGKKSLVNRLLKFFDERFITLQSIRCIYFALYGKPLKIYKNNYEAQLRALNNDMLNACLLYIEREKTGKLKLAGSNQNVHHFLRN</sequence>
<dbReference type="SUPFAM" id="SSF48371">
    <property type="entry name" value="ARM repeat"/>
    <property type="match status" value="1"/>
</dbReference>
<protein>
    <submittedName>
        <fullName evidence="1">Uncharacterized protein</fullName>
    </submittedName>
</protein>
<evidence type="ECO:0000313" key="1">
    <source>
        <dbReference type="EMBL" id="OAD22431.1"/>
    </source>
</evidence>
<dbReference type="Proteomes" id="UP000076962">
    <property type="component" value="Unassembled WGS sequence"/>
</dbReference>
<dbReference type="InterPro" id="IPR016024">
    <property type="entry name" value="ARM-type_fold"/>
</dbReference>
<proteinExistence type="predicted"/>
<reference evidence="1 2" key="1">
    <citation type="submission" date="2016-05" db="EMBL/GenBank/DDBJ databases">
        <title>Single-cell genome of chain-forming Candidatus Thiomargarita nelsonii and comparison to other large sulfur-oxidizing bacteria.</title>
        <authorList>
            <person name="Winkel M."/>
            <person name="Salman V."/>
            <person name="Woyke T."/>
            <person name="Schulz-Vogt H."/>
            <person name="Richter M."/>
            <person name="Flood B."/>
            <person name="Bailey J."/>
            <person name="Amann R."/>
            <person name="Mussmann M."/>
        </authorList>
    </citation>
    <scope>NUCLEOTIDE SEQUENCE [LARGE SCALE GENOMIC DNA]</scope>
    <source>
        <strain evidence="1 2">THI036</strain>
    </source>
</reference>
<dbReference type="EMBL" id="LUTY01000949">
    <property type="protein sequence ID" value="OAD22431.1"/>
    <property type="molecule type" value="Genomic_DNA"/>
</dbReference>
<comment type="caution">
    <text evidence="1">The sequence shown here is derived from an EMBL/GenBank/DDBJ whole genome shotgun (WGS) entry which is preliminary data.</text>
</comment>
<keyword evidence="2" id="KW-1185">Reference proteome</keyword>
<name>A0A176S2V8_9GAMM</name>
<organism evidence="1 2">
    <name type="scientific">Candidatus Thiomargarita nelsonii</name>
    <dbReference type="NCBI Taxonomy" id="1003181"/>
    <lineage>
        <taxon>Bacteria</taxon>
        <taxon>Pseudomonadati</taxon>
        <taxon>Pseudomonadota</taxon>
        <taxon>Gammaproteobacteria</taxon>
        <taxon>Thiotrichales</taxon>
        <taxon>Thiotrichaceae</taxon>
        <taxon>Thiomargarita</taxon>
    </lineage>
</organism>
<dbReference type="AlphaFoldDB" id="A0A176S2V8"/>